<dbReference type="Gene3D" id="3.90.1410.10">
    <property type="entry name" value="set domain protein methyltransferase, domain 1"/>
    <property type="match status" value="1"/>
</dbReference>
<evidence type="ECO:0000313" key="2">
    <source>
        <dbReference type="Proteomes" id="UP000289340"/>
    </source>
</evidence>
<evidence type="ECO:0000313" key="1">
    <source>
        <dbReference type="EMBL" id="RZB52390.1"/>
    </source>
</evidence>
<dbReference type="EMBL" id="QZWG01000018">
    <property type="protein sequence ID" value="RZB52390.1"/>
    <property type="molecule type" value="Genomic_DNA"/>
</dbReference>
<protein>
    <submittedName>
        <fullName evidence="1">Uncharacterized protein</fullName>
    </submittedName>
</protein>
<sequence>MKNLIKAVPLKGTISKWKKALDITAVSRCSTSDFESGKSETSLSKWARARSMAAKYDELFPALCNNFPIIFPPELYTWEKFLWACELWYSNSMKIMYFDGKLRTCLIPLAVIFVQVKGQGKSSKHLHVEEKEDFIVVDENKKWMHKETKRYYPSSKVSQVSYLQDSLTFNEVALLNEDDTHTSNIRSETKEIVDLNPACLGDDVFHYQSMKSGEGPTSRIPVHVELKNATDSPHIG</sequence>
<proteinExistence type="predicted"/>
<accession>A0A445FU00</accession>
<gene>
    <name evidence="1" type="ORF">D0Y65_048738</name>
</gene>
<name>A0A445FU00_GLYSO</name>
<reference evidence="1 2" key="1">
    <citation type="submission" date="2018-09" db="EMBL/GenBank/DDBJ databases">
        <title>A high-quality reference genome of wild soybean provides a powerful tool to mine soybean genomes.</title>
        <authorList>
            <person name="Xie M."/>
            <person name="Chung C.Y.L."/>
            <person name="Li M.-W."/>
            <person name="Wong F.-L."/>
            <person name="Chan T.-F."/>
            <person name="Lam H.-M."/>
        </authorList>
    </citation>
    <scope>NUCLEOTIDE SEQUENCE [LARGE SCALE GENOMIC DNA]</scope>
    <source>
        <strain evidence="2">cv. W05</strain>
        <tissue evidence="1">Hypocotyl of etiolated seedlings</tissue>
    </source>
</reference>
<keyword evidence="2" id="KW-1185">Reference proteome</keyword>
<comment type="caution">
    <text evidence="1">The sequence shown here is derived from an EMBL/GenBank/DDBJ whole genome shotgun (WGS) entry which is preliminary data.</text>
</comment>
<dbReference type="AlphaFoldDB" id="A0A445FU00"/>
<dbReference type="Proteomes" id="UP000289340">
    <property type="component" value="Chromosome 18"/>
</dbReference>
<organism evidence="1 2">
    <name type="scientific">Glycine soja</name>
    <name type="common">Wild soybean</name>
    <dbReference type="NCBI Taxonomy" id="3848"/>
    <lineage>
        <taxon>Eukaryota</taxon>
        <taxon>Viridiplantae</taxon>
        <taxon>Streptophyta</taxon>
        <taxon>Embryophyta</taxon>
        <taxon>Tracheophyta</taxon>
        <taxon>Spermatophyta</taxon>
        <taxon>Magnoliopsida</taxon>
        <taxon>eudicotyledons</taxon>
        <taxon>Gunneridae</taxon>
        <taxon>Pentapetalae</taxon>
        <taxon>rosids</taxon>
        <taxon>fabids</taxon>
        <taxon>Fabales</taxon>
        <taxon>Fabaceae</taxon>
        <taxon>Papilionoideae</taxon>
        <taxon>50 kb inversion clade</taxon>
        <taxon>NPAAA clade</taxon>
        <taxon>indigoferoid/millettioid clade</taxon>
        <taxon>Phaseoleae</taxon>
        <taxon>Glycine</taxon>
        <taxon>Glycine subgen. Soja</taxon>
    </lineage>
</organism>